<dbReference type="Proteomes" id="UP001069090">
    <property type="component" value="Unassembled WGS sequence"/>
</dbReference>
<feature type="signal peptide" evidence="2">
    <location>
        <begin position="1"/>
        <end position="23"/>
    </location>
</feature>
<name>A0A9J6RNT5_9GAMM</name>
<comment type="caution">
    <text evidence="3">The sequence shown here is derived from an EMBL/GenBank/DDBJ whole genome shotgun (WGS) entry which is preliminary data.</text>
</comment>
<reference evidence="3 4" key="1">
    <citation type="submission" date="2022-12" db="EMBL/GenBank/DDBJ databases">
        <title>Dasania phycosphaerae sp. nov., isolated from particulate material of the south coast of Korea.</title>
        <authorList>
            <person name="Jiang Y."/>
        </authorList>
    </citation>
    <scope>NUCLEOTIDE SEQUENCE [LARGE SCALE GENOMIC DNA]</scope>
    <source>
        <strain evidence="3 4">GY-19</strain>
    </source>
</reference>
<feature type="coiled-coil region" evidence="1">
    <location>
        <begin position="19"/>
        <end position="67"/>
    </location>
</feature>
<dbReference type="EMBL" id="JAPTGG010000009">
    <property type="protein sequence ID" value="MCZ0865977.1"/>
    <property type="molecule type" value="Genomic_DNA"/>
</dbReference>
<sequence>MFAKCFTASVLVFSLMLSLNGYAKSLSAAQAELDSFKNQLIATQAELAAYNQQLQTTELALVQAANAPSPEKDIYEAAQAEVAKLSLEAAQDPSKDGELNNAQFKLTLAERKYKKSNKQLAELDDQKQNLEQKIASSTALIAKLQNNINGHSQLIAKLQQQQAANEAARIEKQRQELARLKAENERLKALQLAEQAAAAEAAALLAQQQAQQQAEAEAAALAAPAPIDRSQREPVTFLTDPTAIAAEQERLKAAASAGDGSQIGEQKTLTIRIPDQLTRSLKLHAVGGNQYQGDSKVAYGNATFSLDDYRWKAEIPKEYKYQRMEFLLDLSDAETPYMVFYVKAEQ</sequence>
<dbReference type="RefSeq" id="WP_258332130.1">
    <property type="nucleotide sequence ID" value="NZ_JAPTGG010000009.1"/>
</dbReference>
<feature type="chain" id="PRO_5039891983" evidence="2">
    <location>
        <begin position="24"/>
        <end position="346"/>
    </location>
</feature>
<evidence type="ECO:0000256" key="2">
    <source>
        <dbReference type="SAM" id="SignalP"/>
    </source>
</evidence>
<keyword evidence="1" id="KW-0175">Coiled coil</keyword>
<protein>
    <submittedName>
        <fullName evidence="3">Uncharacterized protein</fullName>
    </submittedName>
</protein>
<evidence type="ECO:0000313" key="3">
    <source>
        <dbReference type="EMBL" id="MCZ0865977.1"/>
    </source>
</evidence>
<evidence type="ECO:0000256" key="1">
    <source>
        <dbReference type="SAM" id="Coils"/>
    </source>
</evidence>
<keyword evidence="4" id="KW-1185">Reference proteome</keyword>
<feature type="coiled-coil region" evidence="1">
    <location>
        <begin position="99"/>
        <end position="202"/>
    </location>
</feature>
<accession>A0A9J6RNT5</accession>
<organism evidence="3 4">
    <name type="scientific">Dasania phycosphaerae</name>
    <dbReference type="NCBI Taxonomy" id="2950436"/>
    <lineage>
        <taxon>Bacteria</taxon>
        <taxon>Pseudomonadati</taxon>
        <taxon>Pseudomonadota</taxon>
        <taxon>Gammaproteobacteria</taxon>
        <taxon>Cellvibrionales</taxon>
        <taxon>Spongiibacteraceae</taxon>
        <taxon>Dasania</taxon>
    </lineage>
</organism>
<proteinExistence type="predicted"/>
<keyword evidence="2" id="KW-0732">Signal</keyword>
<gene>
    <name evidence="3" type="ORF">O0V09_12255</name>
</gene>
<evidence type="ECO:0000313" key="4">
    <source>
        <dbReference type="Proteomes" id="UP001069090"/>
    </source>
</evidence>
<dbReference type="AlphaFoldDB" id="A0A9J6RNT5"/>